<dbReference type="Gene3D" id="2.40.110.10">
    <property type="entry name" value="Butyryl-CoA Dehydrogenase, subunit A, domain 2"/>
    <property type="match status" value="1"/>
</dbReference>
<dbReference type="Pfam" id="PF02771">
    <property type="entry name" value="Acyl-CoA_dh_N"/>
    <property type="match status" value="1"/>
</dbReference>
<feature type="domain" description="Acyl-CoA dehydrogenase/oxidase N-terminal" evidence="9">
    <location>
        <begin position="17"/>
        <end position="129"/>
    </location>
</feature>
<dbReference type="InterPro" id="IPR009100">
    <property type="entry name" value="AcylCoA_DH/oxidase_NM_dom_sf"/>
</dbReference>
<keyword evidence="4 6" id="KW-0274">FAD</keyword>
<dbReference type="InterPro" id="IPR006091">
    <property type="entry name" value="Acyl-CoA_Oxase/DH_mid-dom"/>
</dbReference>
<dbReference type="InterPro" id="IPR052161">
    <property type="entry name" value="Mycobact_Acyl-CoA_DH"/>
</dbReference>
<dbReference type="InterPro" id="IPR009075">
    <property type="entry name" value="AcylCo_DH/oxidase_C"/>
</dbReference>
<evidence type="ECO:0000259" key="8">
    <source>
        <dbReference type="Pfam" id="PF02770"/>
    </source>
</evidence>
<dbReference type="InterPro" id="IPR013786">
    <property type="entry name" value="AcylCoA_DH/ox_N"/>
</dbReference>
<evidence type="ECO:0000313" key="11">
    <source>
        <dbReference type="Proteomes" id="UP001500957"/>
    </source>
</evidence>
<keyword evidence="5 6" id="KW-0560">Oxidoreductase</keyword>
<comment type="similarity">
    <text evidence="2 6">Belongs to the acyl-CoA dehydrogenase family.</text>
</comment>
<evidence type="ECO:0000256" key="6">
    <source>
        <dbReference type="RuleBase" id="RU362125"/>
    </source>
</evidence>
<dbReference type="InterPro" id="IPR037069">
    <property type="entry name" value="AcylCoA_DH/ox_N_sf"/>
</dbReference>
<organism evidence="10 11">
    <name type="scientific">Sporichthya brevicatena</name>
    <dbReference type="NCBI Taxonomy" id="171442"/>
    <lineage>
        <taxon>Bacteria</taxon>
        <taxon>Bacillati</taxon>
        <taxon>Actinomycetota</taxon>
        <taxon>Actinomycetes</taxon>
        <taxon>Sporichthyales</taxon>
        <taxon>Sporichthyaceae</taxon>
        <taxon>Sporichthya</taxon>
    </lineage>
</organism>
<dbReference type="Gene3D" id="1.10.540.10">
    <property type="entry name" value="Acyl-CoA dehydrogenase/oxidase, N-terminal domain"/>
    <property type="match status" value="1"/>
</dbReference>
<protein>
    <submittedName>
        <fullName evidence="10">Acyl-CoA dehydrogenase</fullName>
    </submittedName>
</protein>
<name>A0ABN1GYL2_9ACTN</name>
<dbReference type="Gene3D" id="1.20.140.10">
    <property type="entry name" value="Butyryl-CoA Dehydrogenase, subunit A, domain 3"/>
    <property type="match status" value="1"/>
</dbReference>
<dbReference type="PANTHER" id="PTHR43292:SF3">
    <property type="entry name" value="ACYL-COA DEHYDROGENASE FADE29"/>
    <property type="match status" value="1"/>
</dbReference>
<dbReference type="EMBL" id="BAAAHE010000023">
    <property type="protein sequence ID" value="GAA0623728.1"/>
    <property type="molecule type" value="Genomic_DNA"/>
</dbReference>
<evidence type="ECO:0000256" key="3">
    <source>
        <dbReference type="ARBA" id="ARBA00022630"/>
    </source>
</evidence>
<accession>A0ABN1GYL2</accession>
<dbReference type="InterPro" id="IPR036250">
    <property type="entry name" value="AcylCo_DH-like_C"/>
</dbReference>
<dbReference type="InterPro" id="IPR046373">
    <property type="entry name" value="Acyl-CoA_Oxase/DH_mid-dom_sf"/>
</dbReference>
<sequence>MSVDVFARFPGAVVTDEAEEEFRGRIRDHLATDPAPPFDRNDPDASLPPTLAWHGRLAAAGYALPVSPPEYGGRLRSLGEQLVQVEEMAAVGANSSVNLVGVAMLTPLLLALGTEEQKQTWLPPVARGEHLWCQLFSEPEAGSDLFGMRTTAVPDGDVLVVNGQKIWSSTADHADFGLMLARTEPGSTGRRGIGCFVVDMRSPGVTVRPIRQLGGPAEFAEVFFDDVRVPRGNVVGELGDGALAALRVLASERSGLSMASYAGLAAQFEDLVRLAPPGGGRYRAELLALWEALAVQRLGAIRQASAPPGDEPPLGAAAAGKLAVGTINVQFNELRARLLGPRAFAFPDDDRDVAAISERIVSSLALSLGGGTHQMQRNAIAEGLLGMPRG</sequence>
<gene>
    <name evidence="10" type="ORF">GCM10009547_28520</name>
</gene>
<comment type="caution">
    <text evidence="10">The sequence shown here is derived from an EMBL/GenBank/DDBJ whole genome shotgun (WGS) entry which is preliminary data.</text>
</comment>
<dbReference type="Pfam" id="PF00441">
    <property type="entry name" value="Acyl-CoA_dh_1"/>
    <property type="match status" value="1"/>
</dbReference>
<feature type="domain" description="Acyl-CoA dehydrogenase/oxidase C-terminal" evidence="7">
    <location>
        <begin position="239"/>
        <end position="385"/>
    </location>
</feature>
<evidence type="ECO:0000256" key="4">
    <source>
        <dbReference type="ARBA" id="ARBA00022827"/>
    </source>
</evidence>
<keyword evidence="11" id="KW-1185">Reference proteome</keyword>
<evidence type="ECO:0000256" key="5">
    <source>
        <dbReference type="ARBA" id="ARBA00023002"/>
    </source>
</evidence>
<dbReference type="SUPFAM" id="SSF56645">
    <property type="entry name" value="Acyl-CoA dehydrogenase NM domain-like"/>
    <property type="match status" value="1"/>
</dbReference>
<keyword evidence="3 6" id="KW-0285">Flavoprotein</keyword>
<dbReference type="Proteomes" id="UP001500957">
    <property type="component" value="Unassembled WGS sequence"/>
</dbReference>
<evidence type="ECO:0000256" key="2">
    <source>
        <dbReference type="ARBA" id="ARBA00009347"/>
    </source>
</evidence>
<dbReference type="PANTHER" id="PTHR43292">
    <property type="entry name" value="ACYL-COA DEHYDROGENASE"/>
    <property type="match status" value="1"/>
</dbReference>
<feature type="domain" description="Acyl-CoA oxidase/dehydrogenase middle" evidence="8">
    <location>
        <begin position="133"/>
        <end position="227"/>
    </location>
</feature>
<dbReference type="SUPFAM" id="SSF47203">
    <property type="entry name" value="Acyl-CoA dehydrogenase C-terminal domain-like"/>
    <property type="match status" value="1"/>
</dbReference>
<dbReference type="RefSeq" id="WP_344605846.1">
    <property type="nucleotide sequence ID" value="NZ_BAAAHE010000023.1"/>
</dbReference>
<dbReference type="Pfam" id="PF02770">
    <property type="entry name" value="Acyl-CoA_dh_M"/>
    <property type="match status" value="1"/>
</dbReference>
<evidence type="ECO:0000259" key="7">
    <source>
        <dbReference type="Pfam" id="PF00441"/>
    </source>
</evidence>
<evidence type="ECO:0000259" key="9">
    <source>
        <dbReference type="Pfam" id="PF02771"/>
    </source>
</evidence>
<proteinExistence type="inferred from homology"/>
<evidence type="ECO:0000313" key="10">
    <source>
        <dbReference type="EMBL" id="GAA0623728.1"/>
    </source>
</evidence>
<comment type="cofactor">
    <cofactor evidence="1 6">
        <name>FAD</name>
        <dbReference type="ChEBI" id="CHEBI:57692"/>
    </cofactor>
</comment>
<reference evidence="10 11" key="1">
    <citation type="journal article" date="2019" name="Int. J. Syst. Evol. Microbiol.">
        <title>The Global Catalogue of Microorganisms (GCM) 10K type strain sequencing project: providing services to taxonomists for standard genome sequencing and annotation.</title>
        <authorList>
            <consortium name="The Broad Institute Genomics Platform"/>
            <consortium name="The Broad Institute Genome Sequencing Center for Infectious Disease"/>
            <person name="Wu L."/>
            <person name="Ma J."/>
        </authorList>
    </citation>
    <scope>NUCLEOTIDE SEQUENCE [LARGE SCALE GENOMIC DNA]</scope>
    <source>
        <strain evidence="10 11">JCM 10671</strain>
    </source>
</reference>
<evidence type="ECO:0000256" key="1">
    <source>
        <dbReference type="ARBA" id="ARBA00001974"/>
    </source>
</evidence>